<evidence type="ECO:0008006" key="4">
    <source>
        <dbReference type="Google" id="ProtNLM"/>
    </source>
</evidence>
<evidence type="ECO:0000256" key="1">
    <source>
        <dbReference type="SAM" id="MobiDB-lite"/>
    </source>
</evidence>
<feature type="compositionally biased region" description="Low complexity" evidence="1">
    <location>
        <begin position="316"/>
        <end position="334"/>
    </location>
</feature>
<feature type="region of interest" description="Disordered" evidence="1">
    <location>
        <begin position="288"/>
        <end position="380"/>
    </location>
</feature>
<dbReference type="Proteomes" id="UP000077266">
    <property type="component" value="Unassembled WGS sequence"/>
</dbReference>
<dbReference type="AlphaFoldDB" id="A0A165ESG7"/>
<protein>
    <recommendedName>
        <fullName evidence="4">F-box domain-containing protein</fullName>
    </recommendedName>
</protein>
<evidence type="ECO:0000313" key="2">
    <source>
        <dbReference type="EMBL" id="KZV87577.1"/>
    </source>
</evidence>
<evidence type="ECO:0000313" key="3">
    <source>
        <dbReference type="Proteomes" id="UP000077266"/>
    </source>
</evidence>
<dbReference type="InParanoid" id="A0A165ESG7"/>
<dbReference type="EMBL" id="KV426121">
    <property type="protein sequence ID" value="KZV87577.1"/>
    <property type="molecule type" value="Genomic_DNA"/>
</dbReference>
<sequence>MLSKTLTFQRVLLGRLMSTIWTSAQPKEGHTASAEPPSPTESSTSSAASPVSSADSMSEVVADVPAPASVDVPPPVMEDVVVLAVEVGSAAAVDIAPPPAPLAEEATSPTACLDVAAPSPAAPGVKFPFEIICQILLSSPFTLEELMPIHHVSRLWRDAVYAHPAYWRDIIYWPGERERKLWGGRDGWEDAGIPIPFLFLEARLESSSRPVRLHLSTMGYPDSELAEEVYELVGRHMHRFFELKLMVDVETALAPLLLALGKPAPMLQMFFLRSRKLVVDETRNTRPVRAAPAEENVDDKAADESDEDAADDIAEESPAPAAAAGSSTPAADGESGIEDGEDEAERDGDTDIDDGDDGDEAGEDESDTASVGSSEDGKVRWNRERALAPLPSDVFAGCAPQLVSVTLYDVSLTASTPYPAFSNVRALKSTFHFDQSQTASPGQLLSLFPALESLDLKHNGHYSQPGVWDIAGLDGAATPVRRLRYLTFRGGVPHEEIFTTIAPPEVQSLTLPGPSEETMRRMFSQLQGPLLFSVSRDDVTESFFWTISELSGYGRARTVEIHKYEWWAWGSHSFLVEAMEPRILESIVRLRLRASHFAYMAEIGEYWPSVSLVQIDILEERDVKAIDKFVPVICSCFPALQLLVIYWPGGPSDPTRIKSWANWVTVRFCGREDDILKQTAYVTDPVVARALFCDPARALAYSRCHFWSNATGSEPWGEYSMVLEHVKKLVKWKDDDQKTEQQRQSSESWLDMYINMPEY</sequence>
<feature type="compositionally biased region" description="Acidic residues" evidence="1">
    <location>
        <begin position="335"/>
        <end position="367"/>
    </location>
</feature>
<gene>
    <name evidence="2" type="ORF">EXIGLDRAFT_752151</name>
</gene>
<organism evidence="2 3">
    <name type="scientific">Exidia glandulosa HHB12029</name>
    <dbReference type="NCBI Taxonomy" id="1314781"/>
    <lineage>
        <taxon>Eukaryota</taxon>
        <taxon>Fungi</taxon>
        <taxon>Dikarya</taxon>
        <taxon>Basidiomycota</taxon>
        <taxon>Agaricomycotina</taxon>
        <taxon>Agaricomycetes</taxon>
        <taxon>Auriculariales</taxon>
        <taxon>Exidiaceae</taxon>
        <taxon>Exidia</taxon>
    </lineage>
</organism>
<reference evidence="2 3" key="1">
    <citation type="journal article" date="2016" name="Mol. Biol. Evol.">
        <title>Comparative Genomics of Early-Diverging Mushroom-Forming Fungi Provides Insights into the Origins of Lignocellulose Decay Capabilities.</title>
        <authorList>
            <person name="Nagy L.G."/>
            <person name="Riley R."/>
            <person name="Tritt A."/>
            <person name="Adam C."/>
            <person name="Daum C."/>
            <person name="Floudas D."/>
            <person name="Sun H."/>
            <person name="Yadav J.S."/>
            <person name="Pangilinan J."/>
            <person name="Larsson K.H."/>
            <person name="Matsuura K."/>
            <person name="Barry K."/>
            <person name="Labutti K."/>
            <person name="Kuo R."/>
            <person name="Ohm R.A."/>
            <person name="Bhattacharya S.S."/>
            <person name="Shirouzu T."/>
            <person name="Yoshinaga Y."/>
            <person name="Martin F.M."/>
            <person name="Grigoriev I.V."/>
            <person name="Hibbett D.S."/>
        </authorList>
    </citation>
    <scope>NUCLEOTIDE SEQUENCE [LARGE SCALE GENOMIC DNA]</scope>
    <source>
        <strain evidence="2 3">HHB12029</strain>
    </source>
</reference>
<proteinExistence type="predicted"/>
<name>A0A165ESG7_EXIGL</name>
<feature type="region of interest" description="Disordered" evidence="1">
    <location>
        <begin position="24"/>
        <end position="60"/>
    </location>
</feature>
<keyword evidence="3" id="KW-1185">Reference proteome</keyword>
<feature type="compositionally biased region" description="Acidic residues" evidence="1">
    <location>
        <begin position="304"/>
        <end position="315"/>
    </location>
</feature>
<accession>A0A165ESG7</accession>
<feature type="compositionally biased region" description="Low complexity" evidence="1">
    <location>
        <begin position="31"/>
        <end position="60"/>
    </location>
</feature>
<dbReference type="OrthoDB" id="423607at2759"/>